<evidence type="ECO:0000313" key="1">
    <source>
        <dbReference type="EMBL" id="CAG8675928.1"/>
    </source>
</evidence>
<dbReference type="EMBL" id="CAJVPW010017296">
    <property type="protein sequence ID" value="CAG8675928.1"/>
    <property type="molecule type" value="Genomic_DNA"/>
</dbReference>
<reference evidence="1" key="1">
    <citation type="submission" date="2021-06" db="EMBL/GenBank/DDBJ databases">
        <authorList>
            <person name="Kallberg Y."/>
            <person name="Tangrot J."/>
            <person name="Rosling A."/>
        </authorList>
    </citation>
    <scope>NUCLEOTIDE SEQUENCE</scope>
    <source>
        <strain evidence="1">28 12/20/2015</strain>
    </source>
</reference>
<dbReference type="Proteomes" id="UP000789366">
    <property type="component" value="Unassembled WGS sequence"/>
</dbReference>
<organism evidence="1 2">
    <name type="scientific">Cetraspora pellucida</name>
    <dbReference type="NCBI Taxonomy" id="1433469"/>
    <lineage>
        <taxon>Eukaryota</taxon>
        <taxon>Fungi</taxon>
        <taxon>Fungi incertae sedis</taxon>
        <taxon>Mucoromycota</taxon>
        <taxon>Glomeromycotina</taxon>
        <taxon>Glomeromycetes</taxon>
        <taxon>Diversisporales</taxon>
        <taxon>Gigasporaceae</taxon>
        <taxon>Cetraspora</taxon>
    </lineage>
</organism>
<comment type="caution">
    <text evidence="1">The sequence shown here is derived from an EMBL/GenBank/DDBJ whole genome shotgun (WGS) entry which is preliminary data.</text>
</comment>
<evidence type="ECO:0000313" key="2">
    <source>
        <dbReference type="Proteomes" id="UP000789366"/>
    </source>
</evidence>
<feature type="non-terminal residue" evidence="1">
    <location>
        <position position="1"/>
    </location>
</feature>
<name>A0ACA9NUR0_9GLOM</name>
<proteinExistence type="predicted"/>
<keyword evidence="2" id="KW-1185">Reference proteome</keyword>
<sequence length="67" mass="7964">LNSLMEIDFVEQKNINIEMSTLNSIKWSNMLEEKRQQFKKEDIEEEYANDDEFVINNTHSVIDVNAK</sequence>
<accession>A0ACA9NUR0</accession>
<gene>
    <name evidence="1" type="ORF">SPELUC_LOCUS9904</name>
</gene>
<protein>
    <submittedName>
        <fullName evidence="1">7758_t:CDS:1</fullName>
    </submittedName>
</protein>